<evidence type="ECO:0000313" key="2">
    <source>
        <dbReference type="EMBL" id="MBE6091574.1"/>
    </source>
</evidence>
<dbReference type="Gene3D" id="3.30.565.60">
    <property type="match status" value="1"/>
</dbReference>
<dbReference type="EMBL" id="SVBY01000001">
    <property type="protein sequence ID" value="MBE6091574.1"/>
    <property type="molecule type" value="Genomic_DNA"/>
</dbReference>
<dbReference type="AlphaFoldDB" id="A0A927WL80"/>
<dbReference type="InterPro" id="IPR007421">
    <property type="entry name" value="Schlafen_AlbA_2_dom"/>
</dbReference>
<dbReference type="InterPro" id="IPR036390">
    <property type="entry name" value="WH_DNA-bd_sf"/>
</dbReference>
<dbReference type="InterPro" id="IPR038461">
    <property type="entry name" value="Schlafen_AlbA_2_dom_sf"/>
</dbReference>
<sequence>MDAKELEILLRQGEGIELECKKAADTCPKSVWETYSAFANTNGGYILLGVKENKNERVVARRFLISGVLHAEKIITDFWNTINSDKVSANILYDEDVEIVQYEDKAVIVIHVPPADYRVKPVYINGNPLKGTFRRNHEGDYHCRETEVKEMFRDAADTGNDVGLLENYTMDDIDRDSLKSYRIEFEHRNPDHIWCEIDDESFLRNMGGMGLDRRTGNVWLTTAGLLMFGKGLSVRERFSNLRMDFIDLTNLVPGSRWTHRLTYDGTWENNLYQFWRRIIPWLVEGLKKPFRLEGMVRVDDTPVHRALREAVINMFIHADYMVQGLLKVEKTPEGFYFSNPGLLKISVEHIYEGGNAVARNPNLQTMFRMIGLGDNIGSGFPTILNAWSAEGWTRPELCENNEFVRVELWLRIDKVDKSGKASTDEQILALLKDKKMKMKAIIENIGLSPSGTAKAVKKLVDGGQVAKIRKGREIFYESK</sequence>
<dbReference type="Proteomes" id="UP000761380">
    <property type="component" value="Unassembled WGS sequence"/>
</dbReference>
<gene>
    <name evidence="2" type="ORF">E7201_00115</name>
</gene>
<protein>
    <submittedName>
        <fullName evidence="2">Winged helix-turn-helix transcriptional regulator</fullName>
    </submittedName>
</protein>
<dbReference type="PANTHER" id="PTHR30595:SF6">
    <property type="entry name" value="SCHLAFEN ALBA-2 DOMAIN-CONTAINING PROTEIN"/>
    <property type="match status" value="1"/>
</dbReference>
<dbReference type="Gene3D" id="1.10.10.10">
    <property type="entry name" value="Winged helix-like DNA-binding domain superfamily/Winged helix DNA-binding domain"/>
    <property type="match status" value="1"/>
</dbReference>
<accession>A0A927WL80</accession>
<dbReference type="SUPFAM" id="SSF46785">
    <property type="entry name" value="Winged helix' DNA-binding domain"/>
    <property type="match status" value="1"/>
</dbReference>
<organism evidence="2 3">
    <name type="scientific">Selenomonas ruminantium</name>
    <dbReference type="NCBI Taxonomy" id="971"/>
    <lineage>
        <taxon>Bacteria</taxon>
        <taxon>Bacillati</taxon>
        <taxon>Bacillota</taxon>
        <taxon>Negativicutes</taxon>
        <taxon>Selenomonadales</taxon>
        <taxon>Selenomonadaceae</taxon>
        <taxon>Selenomonas</taxon>
    </lineage>
</organism>
<dbReference type="InterPro" id="IPR038475">
    <property type="entry name" value="RecG_C_sf"/>
</dbReference>
<evidence type="ECO:0000313" key="3">
    <source>
        <dbReference type="Proteomes" id="UP000761380"/>
    </source>
</evidence>
<comment type="caution">
    <text evidence="2">The sequence shown here is derived from an EMBL/GenBank/DDBJ whole genome shotgun (WGS) entry which is preliminary data.</text>
</comment>
<dbReference type="InterPro" id="IPR036388">
    <property type="entry name" value="WH-like_DNA-bd_sf"/>
</dbReference>
<feature type="domain" description="Schlafen AlbA-2" evidence="1">
    <location>
        <begin position="14"/>
        <end position="138"/>
    </location>
</feature>
<dbReference type="Pfam" id="PF13749">
    <property type="entry name" value="HATPase_c_4"/>
    <property type="match status" value="1"/>
</dbReference>
<dbReference type="PANTHER" id="PTHR30595">
    <property type="entry name" value="GLPR-RELATED TRANSCRIPTIONAL REPRESSOR"/>
    <property type="match status" value="1"/>
</dbReference>
<evidence type="ECO:0000259" key="1">
    <source>
        <dbReference type="Pfam" id="PF04326"/>
    </source>
</evidence>
<name>A0A927WL80_SELRU</name>
<dbReference type="Gene3D" id="3.30.950.30">
    <property type="entry name" value="Schlafen, AAA domain"/>
    <property type="match status" value="1"/>
</dbReference>
<reference evidence="2" key="1">
    <citation type="submission" date="2019-04" db="EMBL/GenBank/DDBJ databases">
        <title>Evolution of Biomass-Degrading Anaerobic Consortia Revealed by Metagenomics.</title>
        <authorList>
            <person name="Peng X."/>
        </authorList>
    </citation>
    <scope>NUCLEOTIDE SEQUENCE</scope>
    <source>
        <strain evidence="2">SIG240</strain>
    </source>
</reference>
<dbReference type="Pfam" id="PF04326">
    <property type="entry name" value="SLFN_AlbA_2"/>
    <property type="match status" value="1"/>
</dbReference>
<proteinExistence type="predicted"/>